<sequence length="107" mass="12392">MFLFFYILKAVLTLIPITVLRSHKEVSLESERGNEEQVGKGGRRKESEGGREEKERGKEEGEKGSTKKEKEKGNAKKKREKKARKRGGKEKKTRIWRKKESKRASGF</sequence>
<proteinExistence type="predicted"/>
<evidence type="ECO:0000256" key="2">
    <source>
        <dbReference type="SAM" id="SignalP"/>
    </source>
</evidence>
<name>A0A0K0DZU5_STRER</name>
<protein>
    <submittedName>
        <fullName evidence="3">Pxr1</fullName>
    </submittedName>
</protein>
<feature type="chain" id="PRO_5005327445" evidence="2">
    <location>
        <begin position="23"/>
        <end position="107"/>
    </location>
</feature>
<feature type="signal peptide" evidence="2">
    <location>
        <begin position="1"/>
        <end position="22"/>
    </location>
</feature>
<organism evidence="3">
    <name type="scientific">Strongyloides stercoralis</name>
    <name type="common">Threadworm</name>
    <dbReference type="NCBI Taxonomy" id="6248"/>
    <lineage>
        <taxon>Eukaryota</taxon>
        <taxon>Metazoa</taxon>
        <taxon>Ecdysozoa</taxon>
        <taxon>Nematoda</taxon>
        <taxon>Chromadorea</taxon>
        <taxon>Rhabditida</taxon>
        <taxon>Tylenchina</taxon>
        <taxon>Panagrolaimomorpha</taxon>
        <taxon>Strongyloidoidea</taxon>
        <taxon>Strongyloididae</taxon>
        <taxon>Strongyloides</taxon>
    </lineage>
</organism>
<feature type="region of interest" description="Disordered" evidence="1">
    <location>
        <begin position="23"/>
        <end position="107"/>
    </location>
</feature>
<evidence type="ECO:0000256" key="1">
    <source>
        <dbReference type="SAM" id="MobiDB-lite"/>
    </source>
</evidence>
<dbReference type="WBParaSite" id="SSTP_0000275550.1">
    <property type="protein sequence ID" value="SSTP_0000275550.1"/>
    <property type="gene ID" value="SSTP_0000275550"/>
</dbReference>
<evidence type="ECO:0000313" key="3">
    <source>
        <dbReference type="WBParaSite" id="SSTP_0000275550.1"/>
    </source>
</evidence>
<feature type="compositionally biased region" description="Basic residues" evidence="1">
    <location>
        <begin position="75"/>
        <end position="101"/>
    </location>
</feature>
<dbReference type="AlphaFoldDB" id="A0A0K0DZU5"/>
<feature type="compositionally biased region" description="Basic and acidic residues" evidence="1">
    <location>
        <begin position="23"/>
        <end position="74"/>
    </location>
</feature>
<reference evidence="3" key="1">
    <citation type="submission" date="2015-08" db="UniProtKB">
        <authorList>
            <consortium name="WormBaseParasite"/>
        </authorList>
    </citation>
    <scope>IDENTIFICATION</scope>
</reference>
<accession>A0A0K0DZU5</accession>
<keyword evidence="2" id="KW-0732">Signal</keyword>